<keyword evidence="2" id="KW-0547">Nucleotide-binding</keyword>
<evidence type="ECO:0000313" key="2">
    <source>
        <dbReference type="EMBL" id="GAM78817.1"/>
    </source>
</evidence>
<keyword evidence="2" id="KW-0378">Hydrolase</keyword>
<dbReference type="InterPro" id="IPR002121">
    <property type="entry name" value="HRDC_dom"/>
</dbReference>
<dbReference type="Pfam" id="PF12305">
    <property type="entry name" value="DUF3630"/>
    <property type="match status" value="1"/>
</dbReference>
<dbReference type="GO" id="GO:0000166">
    <property type="term" value="F:nucleotide binding"/>
    <property type="evidence" value="ECO:0007669"/>
    <property type="project" value="InterPro"/>
</dbReference>
<comment type="caution">
    <text evidence="2">The sequence shown here is derived from an EMBL/GenBank/DDBJ whole genome shotgun (WGS) entry which is preliminary data.</text>
</comment>
<dbReference type="GO" id="GO:0004386">
    <property type="term" value="F:helicase activity"/>
    <property type="evidence" value="ECO:0007669"/>
    <property type="project" value="UniProtKB-KW"/>
</dbReference>
<protein>
    <submittedName>
        <fullName evidence="2">ATP-dependent DNA helicase recQ</fullName>
    </submittedName>
</protein>
<dbReference type="PROSITE" id="PS50967">
    <property type="entry name" value="HRDC"/>
    <property type="match status" value="1"/>
</dbReference>
<accession>A0A0B8QP86</accession>
<dbReference type="Proteomes" id="UP000031666">
    <property type="component" value="Unassembled WGS sequence"/>
</dbReference>
<keyword evidence="2" id="KW-0067">ATP-binding</keyword>
<dbReference type="InterPro" id="IPR010997">
    <property type="entry name" value="HRDC-like_sf"/>
</dbReference>
<evidence type="ECO:0000259" key="1">
    <source>
        <dbReference type="PROSITE" id="PS50967"/>
    </source>
</evidence>
<dbReference type="EMBL" id="BBSC01000019">
    <property type="protein sequence ID" value="GAM78817.1"/>
    <property type="molecule type" value="Genomic_DNA"/>
</dbReference>
<dbReference type="AlphaFoldDB" id="A0A0B8QP86"/>
<dbReference type="InterPro" id="IPR022080">
    <property type="entry name" value="DUF3630"/>
</dbReference>
<gene>
    <name evidence="2" type="ORF">JCM19241_85</name>
</gene>
<organism evidence="2 3">
    <name type="scientific">Vibrio ishigakensis</name>
    <dbReference type="NCBI Taxonomy" id="1481914"/>
    <lineage>
        <taxon>Bacteria</taxon>
        <taxon>Pseudomonadati</taxon>
        <taxon>Pseudomonadota</taxon>
        <taxon>Gammaproteobacteria</taxon>
        <taxon>Vibrionales</taxon>
        <taxon>Vibrionaceae</taxon>
        <taxon>Vibrio</taxon>
    </lineage>
</organism>
<reference evidence="2 3" key="1">
    <citation type="submission" date="2015-01" db="EMBL/GenBank/DDBJ databases">
        <title>Vibrio sp. C94 JCM 19241 whole genome shotgun sequence.</title>
        <authorList>
            <person name="Sawabe T."/>
            <person name="Meirelles P."/>
            <person name="Feng G."/>
            <person name="Sayaka M."/>
            <person name="Hattori M."/>
            <person name="Ohkuma M."/>
        </authorList>
    </citation>
    <scope>NUCLEOTIDE SEQUENCE [LARGE SCALE GENOMIC DNA]</scope>
    <source>
        <strain evidence="3">JCM 19241</strain>
    </source>
</reference>
<keyword evidence="2" id="KW-0347">Helicase</keyword>
<feature type="domain" description="HRDC" evidence="1">
    <location>
        <begin position="1"/>
        <end position="44"/>
    </location>
</feature>
<dbReference type="InterPro" id="IPR044876">
    <property type="entry name" value="HRDC_dom_sf"/>
</dbReference>
<proteinExistence type="predicted"/>
<evidence type="ECO:0000313" key="3">
    <source>
        <dbReference type="Proteomes" id="UP000031666"/>
    </source>
</evidence>
<reference evidence="2 3" key="2">
    <citation type="submission" date="2015-01" db="EMBL/GenBank/DDBJ databases">
        <authorList>
            <consortium name="NBRP consortium"/>
            <person name="Sawabe T."/>
            <person name="Meirelles P."/>
            <person name="Feng G."/>
            <person name="Sayaka M."/>
            <person name="Hattori M."/>
            <person name="Ohkuma M."/>
        </authorList>
    </citation>
    <scope>NUCLEOTIDE SEQUENCE [LARGE SCALE GENOMIC DNA]</scope>
    <source>
        <strain evidence="3">JCM 19241</strain>
    </source>
</reference>
<dbReference type="Pfam" id="PF00570">
    <property type="entry name" value="HRDC"/>
    <property type="match status" value="1"/>
</dbReference>
<dbReference type="SUPFAM" id="SSF47819">
    <property type="entry name" value="HRDC-like"/>
    <property type="match status" value="1"/>
</dbReference>
<dbReference type="GO" id="GO:0003676">
    <property type="term" value="F:nucleic acid binding"/>
    <property type="evidence" value="ECO:0007669"/>
    <property type="project" value="InterPro"/>
</dbReference>
<name>A0A0B8QP86_9VIBR</name>
<dbReference type="STRING" id="1481914.JCM19241_85"/>
<sequence>MADILPTSYGEMLAVNGVGQRKLDKYADVFLDLIQEHITGHAKFLASHYIADEVKLIVTFPSFDHDSYPQLAEEFVALLSAKVVEKQQDADLHTWLIDFEGCRLMLRGEHYSESVWLESLSVEEGSEELEFIASLLCK</sequence>
<dbReference type="Gene3D" id="1.10.150.80">
    <property type="entry name" value="HRDC domain"/>
    <property type="match status" value="1"/>
</dbReference>